<reference evidence="2 3" key="1">
    <citation type="submission" date="2016-12" db="EMBL/GenBank/DDBJ databases">
        <title>The genomes of Aspergillus section Nigri reveals drivers in fungal speciation.</title>
        <authorList>
            <consortium name="DOE Joint Genome Institute"/>
            <person name="Vesth T.C."/>
            <person name="Nybo J."/>
            <person name="Theobald S."/>
            <person name="Brandl J."/>
            <person name="Frisvad J.C."/>
            <person name="Nielsen K.F."/>
            <person name="Lyhne E.K."/>
            <person name="Kogle M.E."/>
            <person name="Kuo A."/>
            <person name="Riley R."/>
            <person name="Clum A."/>
            <person name="Nolan M."/>
            <person name="Lipzen A."/>
            <person name="Salamov A."/>
            <person name="Henrissat B."/>
            <person name="Wiebenga A."/>
            <person name="De Vries R.P."/>
            <person name="Grigoriev I.V."/>
            <person name="Mortensen U.H."/>
            <person name="Andersen M.R."/>
            <person name="Baker S.E."/>
        </authorList>
    </citation>
    <scope>NUCLEOTIDE SEQUENCE [LARGE SCALE GENOMIC DNA]</scope>
    <source>
        <strain evidence="2 3">CBS 121591</strain>
    </source>
</reference>
<dbReference type="InterPro" id="IPR002575">
    <property type="entry name" value="Aminoglycoside_PTrfase"/>
</dbReference>
<keyword evidence="3" id="KW-1185">Reference proteome</keyword>
<protein>
    <recommendedName>
        <fullName evidence="1">Aminoglycoside phosphotransferase domain-containing protein</fullName>
    </recommendedName>
</protein>
<dbReference type="AlphaFoldDB" id="A0A319BY32"/>
<dbReference type="InterPro" id="IPR051678">
    <property type="entry name" value="AGP_Transferase"/>
</dbReference>
<dbReference type="SUPFAM" id="SSF56112">
    <property type="entry name" value="Protein kinase-like (PK-like)"/>
    <property type="match status" value="1"/>
</dbReference>
<dbReference type="Pfam" id="PF01636">
    <property type="entry name" value="APH"/>
    <property type="match status" value="1"/>
</dbReference>
<dbReference type="EMBL" id="KZ821760">
    <property type="protein sequence ID" value="PYH76330.1"/>
    <property type="molecule type" value="Genomic_DNA"/>
</dbReference>
<evidence type="ECO:0000313" key="3">
    <source>
        <dbReference type="Proteomes" id="UP000248340"/>
    </source>
</evidence>
<gene>
    <name evidence="2" type="ORF">BO82DRAFT_359213</name>
</gene>
<name>A0A319BY32_9EURO</name>
<sequence length="425" mass="48059">MESTLGPRETTPEIHPTQGVYLSRETIVSIIDFLIPGCNILAIDPLEHGKSFNNRIYFLKIYVPDDLLLHGLKNGAVNDLVLKLNGKFFDQTKSENEVSCLSLLEYFVPEIPSPRVLAWSDSKNFVIHKLTVVGTLATKQFAINSEADGQLQGWILMTRLPGVPLSTLNLDTDKLKVVGEQLADMVYRWRQSLPASTTAGNLVCGLPHGKKQDPNSFEVAGLRITSSSNMPGFGVKVFEPIIGQLQYYRVRLETRLQKLQELDVFARNRHLIPPIREFIAIQLPKLGIGSEKNRFLFTHYDLSPRNVLMSADHTKITGIIDFEFSGFFPELDEFVNDSVANKGDWPDAFYEAYLSRFEAWGMNTPRKGIKDQYWREATTLSRLEDNIAPWWLENVALEKKNQHAQDLQKSKEIVLEAIQLLGAGV</sequence>
<dbReference type="InterPro" id="IPR011009">
    <property type="entry name" value="Kinase-like_dom_sf"/>
</dbReference>
<evidence type="ECO:0000313" key="2">
    <source>
        <dbReference type="EMBL" id="PYH76330.1"/>
    </source>
</evidence>
<organism evidence="2 3">
    <name type="scientific">Aspergillus uvarum CBS 121591</name>
    <dbReference type="NCBI Taxonomy" id="1448315"/>
    <lineage>
        <taxon>Eukaryota</taxon>
        <taxon>Fungi</taxon>
        <taxon>Dikarya</taxon>
        <taxon>Ascomycota</taxon>
        <taxon>Pezizomycotina</taxon>
        <taxon>Eurotiomycetes</taxon>
        <taxon>Eurotiomycetidae</taxon>
        <taxon>Eurotiales</taxon>
        <taxon>Aspergillaceae</taxon>
        <taxon>Aspergillus</taxon>
        <taxon>Aspergillus subgen. Circumdati</taxon>
    </lineage>
</organism>
<dbReference type="Proteomes" id="UP000248340">
    <property type="component" value="Unassembled WGS sequence"/>
</dbReference>
<proteinExistence type="predicted"/>
<dbReference type="Gene3D" id="3.90.1200.10">
    <property type="match status" value="1"/>
</dbReference>
<dbReference type="OrthoDB" id="2906425at2759"/>
<feature type="domain" description="Aminoglycoside phosphotransferase" evidence="1">
    <location>
        <begin position="142"/>
        <end position="357"/>
    </location>
</feature>
<dbReference type="GeneID" id="37139256"/>
<dbReference type="PANTHER" id="PTHR21310:SF15">
    <property type="entry name" value="AMINOGLYCOSIDE PHOSPHOTRANSFERASE DOMAIN-CONTAINING PROTEIN"/>
    <property type="match status" value="1"/>
</dbReference>
<accession>A0A319BY32</accession>
<dbReference type="RefSeq" id="XP_025486530.1">
    <property type="nucleotide sequence ID" value="XM_025636515.1"/>
</dbReference>
<evidence type="ECO:0000259" key="1">
    <source>
        <dbReference type="Pfam" id="PF01636"/>
    </source>
</evidence>
<dbReference type="PANTHER" id="PTHR21310">
    <property type="entry name" value="AMINOGLYCOSIDE PHOSPHOTRANSFERASE-RELATED-RELATED"/>
    <property type="match status" value="1"/>
</dbReference>
<dbReference type="VEuPathDB" id="FungiDB:BO82DRAFT_359213"/>